<evidence type="ECO:0000313" key="2">
    <source>
        <dbReference type="EMBL" id="SES01637.1"/>
    </source>
</evidence>
<dbReference type="SUPFAM" id="SSF47413">
    <property type="entry name" value="lambda repressor-like DNA-binding domains"/>
    <property type="match status" value="1"/>
</dbReference>
<name>A0A1H9TXJ7_9PSEU</name>
<dbReference type="InterPro" id="IPR043917">
    <property type="entry name" value="DUF5753"/>
</dbReference>
<dbReference type="AlphaFoldDB" id="A0A1H9TXJ7"/>
<proteinExistence type="predicted"/>
<dbReference type="STRING" id="402600.SAMN05216188_119123"/>
<reference evidence="3" key="1">
    <citation type="submission" date="2016-10" db="EMBL/GenBank/DDBJ databases">
        <authorList>
            <person name="Varghese N."/>
            <person name="Submissions S."/>
        </authorList>
    </citation>
    <scope>NUCLEOTIDE SEQUENCE [LARGE SCALE GENOMIC DNA]</scope>
    <source>
        <strain evidence="3">CGMCC 4.3525</strain>
    </source>
</reference>
<evidence type="ECO:0000259" key="1">
    <source>
        <dbReference type="Pfam" id="PF19054"/>
    </source>
</evidence>
<dbReference type="RefSeq" id="WP_143116365.1">
    <property type="nucleotide sequence ID" value="NZ_FOFR01000019.1"/>
</dbReference>
<organism evidence="2 3">
    <name type="scientific">Lentzea xinjiangensis</name>
    <dbReference type="NCBI Taxonomy" id="402600"/>
    <lineage>
        <taxon>Bacteria</taxon>
        <taxon>Bacillati</taxon>
        <taxon>Actinomycetota</taxon>
        <taxon>Actinomycetes</taxon>
        <taxon>Pseudonocardiales</taxon>
        <taxon>Pseudonocardiaceae</taxon>
        <taxon>Lentzea</taxon>
    </lineage>
</organism>
<protein>
    <recommendedName>
        <fullName evidence="1">DUF5753 domain-containing protein</fullName>
    </recommendedName>
</protein>
<dbReference type="EMBL" id="FOFR01000019">
    <property type="protein sequence ID" value="SES01637.1"/>
    <property type="molecule type" value="Genomic_DNA"/>
</dbReference>
<dbReference type="InterPro" id="IPR010982">
    <property type="entry name" value="Lambda_DNA-bd_dom_sf"/>
</dbReference>
<sequence length="272" mass="30796">MPKRVSTVLGREFGASLRATIARTGLKEAEPARRLGWEHAKVSDLVNGKGGTSLEEFSFLLGLCGARPDEFQYLKGLFLESREKGWLQLYESALPPHVRTLIQHERISKEIVHWSSLYLPGLLQVEPYTRALVEDSPFVKPEDAPSWIAARMERRTIVAGHRKFVFYLYEPVLYSPVGGADVLAEQLHELLRMSVRPYISLRVLPAGRALTGDFTLLKFEKWEPVVYQGSLNSALFLDDKASIAIYQEALKVMDRLALGREESRELITRIVS</sequence>
<gene>
    <name evidence="2" type="ORF">SAMN05216188_119123</name>
</gene>
<evidence type="ECO:0000313" key="3">
    <source>
        <dbReference type="Proteomes" id="UP000199352"/>
    </source>
</evidence>
<keyword evidence="3" id="KW-1185">Reference proteome</keyword>
<accession>A0A1H9TXJ7</accession>
<dbReference type="GO" id="GO:0003677">
    <property type="term" value="F:DNA binding"/>
    <property type="evidence" value="ECO:0007669"/>
    <property type="project" value="InterPro"/>
</dbReference>
<dbReference type="Proteomes" id="UP000199352">
    <property type="component" value="Unassembled WGS sequence"/>
</dbReference>
<dbReference type="Pfam" id="PF19054">
    <property type="entry name" value="DUF5753"/>
    <property type="match status" value="1"/>
</dbReference>
<feature type="domain" description="DUF5753" evidence="1">
    <location>
        <begin position="98"/>
        <end position="269"/>
    </location>
</feature>
<dbReference type="OrthoDB" id="3672921at2"/>